<sequence length="503" mass="56804">MERLAALSQNSDRQQLKGGYPPAARELCRFVDQYLADHLEIEEELHVSLHLQGSPLSVVDDKTCRQREETFHFAVTSSDSDISRRLEKAALECLHMNCPMYLEDEVVKLPIKSNLRDGVFFSLVDSKMAFDYHFLSHMRQVEHTLHSLRVLHCLRGVKGVAKLYGIVLSQRTRRLKSILVEVPTRGPIFELMDQAKRAGNPVSWKQREIWCRQLTKTISEVHSRGFVVGTTGYGSVAIDDNGDAKLWQFSFVLHSPLTRYFKGIIPPIPPENSMGHLSPEQDISINILPQIDVYYLGLFFWLVAGYYCNPWVGSQCVLHSCTNNPCSTIHTEAIALPDLGDDVPEYFKRIVAACRQEDPMDRPPAWAVLEMFPRDDYGMISAVPSTAQPCPRHVKEHGTDDIHVAGDLRVDKSACGLVDADAIWYSYGNSCDSCGKTLTDPYFRCGLYKDHNYDLCSRCVGNGSHCMDSSHFLVECRGVSTEVAPPKTYYSSPREHGLRDVVR</sequence>
<accession>A0AA40CB81</accession>
<dbReference type="SUPFAM" id="SSF56112">
    <property type="entry name" value="Protein kinase-like (PK-like)"/>
    <property type="match status" value="1"/>
</dbReference>
<name>A0AA40CB81_9PEZI</name>
<dbReference type="EMBL" id="JAULSR010000002">
    <property type="protein sequence ID" value="KAK0630998.1"/>
    <property type="molecule type" value="Genomic_DNA"/>
</dbReference>
<dbReference type="PROSITE" id="PS50011">
    <property type="entry name" value="PROTEIN_KINASE_DOM"/>
    <property type="match status" value="1"/>
</dbReference>
<dbReference type="GO" id="GO:0005524">
    <property type="term" value="F:ATP binding"/>
    <property type="evidence" value="ECO:0007669"/>
    <property type="project" value="InterPro"/>
</dbReference>
<keyword evidence="2" id="KW-0418">Kinase</keyword>
<reference evidence="2" key="1">
    <citation type="submission" date="2023-06" db="EMBL/GenBank/DDBJ databases">
        <title>Genome-scale phylogeny and comparative genomics of the fungal order Sordariales.</title>
        <authorList>
            <consortium name="Lawrence Berkeley National Laboratory"/>
            <person name="Hensen N."/>
            <person name="Bonometti L."/>
            <person name="Westerberg I."/>
            <person name="Brannstrom I.O."/>
            <person name="Guillou S."/>
            <person name="Cros-Aarteil S."/>
            <person name="Calhoun S."/>
            <person name="Haridas S."/>
            <person name="Kuo A."/>
            <person name="Mondo S."/>
            <person name="Pangilinan J."/>
            <person name="Riley R."/>
            <person name="LaButti K."/>
            <person name="Andreopoulos B."/>
            <person name="Lipzen A."/>
            <person name="Chen C."/>
            <person name="Yanf M."/>
            <person name="Daum C."/>
            <person name="Ng V."/>
            <person name="Clum A."/>
            <person name="Steindorff A."/>
            <person name="Ohm R."/>
            <person name="Martin F."/>
            <person name="Silar P."/>
            <person name="Natvig D."/>
            <person name="Lalanne C."/>
            <person name="Gautier V."/>
            <person name="Ament-velasquez S.L."/>
            <person name="Kruys A."/>
            <person name="Hutchinson M.I."/>
            <person name="Powell A.J."/>
            <person name="Barry K."/>
            <person name="Miller A.N."/>
            <person name="Grigoriev I.V."/>
            <person name="Debuchy R."/>
            <person name="Gladieux P."/>
            <person name="Thoren M.H."/>
            <person name="Johannesson H."/>
        </authorList>
    </citation>
    <scope>NUCLEOTIDE SEQUENCE</scope>
    <source>
        <strain evidence="2">SMH3391-2</strain>
    </source>
</reference>
<feature type="domain" description="Protein kinase" evidence="1">
    <location>
        <begin position="109"/>
        <end position="380"/>
    </location>
</feature>
<dbReference type="InterPro" id="IPR011009">
    <property type="entry name" value="Kinase-like_dom_sf"/>
</dbReference>
<dbReference type="SUPFAM" id="SSF57850">
    <property type="entry name" value="RING/U-box"/>
    <property type="match status" value="1"/>
</dbReference>
<dbReference type="Proteomes" id="UP001174934">
    <property type="component" value="Unassembled WGS sequence"/>
</dbReference>
<proteinExistence type="predicted"/>
<dbReference type="InterPro" id="IPR000719">
    <property type="entry name" value="Prot_kinase_dom"/>
</dbReference>
<dbReference type="GO" id="GO:0004672">
    <property type="term" value="F:protein kinase activity"/>
    <property type="evidence" value="ECO:0007669"/>
    <property type="project" value="InterPro"/>
</dbReference>
<evidence type="ECO:0000259" key="1">
    <source>
        <dbReference type="PROSITE" id="PS50011"/>
    </source>
</evidence>
<dbReference type="Gene3D" id="1.10.510.10">
    <property type="entry name" value="Transferase(Phosphotransferase) domain 1"/>
    <property type="match status" value="1"/>
</dbReference>
<protein>
    <submittedName>
        <fullName evidence="2">Kinase-like domain-containing protein</fullName>
    </submittedName>
</protein>
<organism evidence="2 3">
    <name type="scientific">Bombardia bombarda</name>
    <dbReference type="NCBI Taxonomy" id="252184"/>
    <lineage>
        <taxon>Eukaryota</taxon>
        <taxon>Fungi</taxon>
        <taxon>Dikarya</taxon>
        <taxon>Ascomycota</taxon>
        <taxon>Pezizomycotina</taxon>
        <taxon>Sordariomycetes</taxon>
        <taxon>Sordariomycetidae</taxon>
        <taxon>Sordariales</taxon>
        <taxon>Lasiosphaeriaceae</taxon>
        <taxon>Bombardia</taxon>
    </lineage>
</organism>
<evidence type="ECO:0000313" key="3">
    <source>
        <dbReference type="Proteomes" id="UP001174934"/>
    </source>
</evidence>
<dbReference type="AlphaFoldDB" id="A0AA40CB81"/>
<evidence type="ECO:0000313" key="2">
    <source>
        <dbReference type="EMBL" id="KAK0630998.1"/>
    </source>
</evidence>
<comment type="caution">
    <text evidence="2">The sequence shown here is derived from an EMBL/GenBank/DDBJ whole genome shotgun (WGS) entry which is preliminary data.</text>
</comment>
<keyword evidence="3" id="KW-1185">Reference proteome</keyword>
<keyword evidence="2" id="KW-0808">Transferase</keyword>
<gene>
    <name evidence="2" type="ORF">B0T17DRAFT_529866</name>
</gene>